<evidence type="ECO:0000256" key="3">
    <source>
        <dbReference type="RuleBase" id="RU003939"/>
    </source>
</evidence>
<evidence type="ECO:0000313" key="5">
    <source>
        <dbReference type="Proteomes" id="UP000295662"/>
    </source>
</evidence>
<evidence type="ECO:0000256" key="2">
    <source>
        <dbReference type="ARBA" id="ARBA00023125"/>
    </source>
</evidence>
<evidence type="ECO:0000256" key="1">
    <source>
        <dbReference type="ARBA" id="ARBA00010529"/>
    </source>
</evidence>
<dbReference type="GO" id="GO:0030527">
    <property type="term" value="F:structural constituent of chromatin"/>
    <property type="evidence" value="ECO:0007669"/>
    <property type="project" value="InterPro"/>
</dbReference>
<dbReference type="GO" id="GO:0005829">
    <property type="term" value="C:cytosol"/>
    <property type="evidence" value="ECO:0007669"/>
    <property type="project" value="TreeGrafter"/>
</dbReference>
<dbReference type="PANTHER" id="PTHR33175:SF2">
    <property type="entry name" value="INTEGRATION HOST FACTOR SUBUNIT ALPHA"/>
    <property type="match status" value="1"/>
</dbReference>
<dbReference type="Pfam" id="PF00216">
    <property type="entry name" value="Bac_DNA_binding"/>
    <property type="match status" value="1"/>
</dbReference>
<protein>
    <submittedName>
        <fullName evidence="4">Integration host factor subunit alpha</fullName>
    </submittedName>
</protein>
<dbReference type="AlphaFoldDB" id="A0A4R7RIQ8"/>
<dbReference type="InterPro" id="IPR000119">
    <property type="entry name" value="Hist_DNA-bd"/>
</dbReference>
<comment type="similarity">
    <text evidence="1 3">Belongs to the bacterial histone-like protein family.</text>
</comment>
<dbReference type="SUPFAM" id="SSF47729">
    <property type="entry name" value="IHF-like DNA-binding proteins"/>
    <property type="match status" value="1"/>
</dbReference>
<dbReference type="SMART" id="SM00411">
    <property type="entry name" value="BHL"/>
    <property type="match status" value="1"/>
</dbReference>
<comment type="caution">
    <text evidence="4">The sequence shown here is derived from an EMBL/GenBank/DDBJ whole genome shotgun (WGS) entry which is preliminary data.</text>
</comment>
<dbReference type="PANTHER" id="PTHR33175">
    <property type="entry name" value="DNA-BINDING PROTEIN HU"/>
    <property type="match status" value="1"/>
</dbReference>
<reference evidence="4 5" key="1">
    <citation type="submission" date="2019-03" db="EMBL/GenBank/DDBJ databases">
        <title>Genomic Encyclopedia of Archaeal and Bacterial Type Strains, Phase II (KMG-II): from individual species to whole genera.</title>
        <authorList>
            <person name="Goeker M."/>
        </authorList>
    </citation>
    <scope>NUCLEOTIDE SEQUENCE [LARGE SCALE GENOMIC DNA]</scope>
    <source>
        <strain evidence="4 5">ATCC 25309</strain>
    </source>
</reference>
<dbReference type="CDD" id="cd13832">
    <property type="entry name" value="IHF"/>
    <property type="match status" value="1"/>
</dbReference>
<evidence type="ECO:0000313" key="4">
    <source>
        <dbReference type="EMBL" id="TDU63227.1"/>
    </source>
</evidence>
<dbReference type="GO" id="GO:0003677">
    <property type="term" value="F:DNA binding"/>
    <property type="evidence" value="ECO:0007669"/>
    <property type="project" value="UniProtKB-KW"/>
</dbReference>
<keyword evidence="2" id="KW-0238">DNA-binding</keyword>
<dbReference type="InterPro" id="IPR010992">
    <property type="entry name" value="IHF-like_DNA-bd_dom_sf"/>
</dbReference>
<accession>A0A4R7RIQ8</accession>
<gene>
    <name evidence="4" type="ORF">EI77_04436</name>
</gene>
<organism evidence="4 5">
    <name type="scientific">Prosthecobacter fusiformis</name>
    <dbReference type="NCBI Taxonomy" id="48464"/>
    <lineage>
        <taxon>Bacteria</taxon>
        <taxon>Pseudomonadati</taxon>
        <taxon>Verrucomicrobiota</taxon>
        <taxon>Verrucomicrobiia</taxon>
        <taxon>Verrucomicrobiales</taxon>
        <taxon>Verrucomicrobiaceae</taxon>
        <taxon>Prosthecobacter</taxon>
    </lineage>
</organism>
<proteinExistence type="inferred from homology"/>
<dbReference type="EMBL" id="SOCA01000014">
    <property type="protein sequence ID" value="TDU63227.1"/>
    <property type="molecule type" value="Genomic_DNA"/>
</dbReference>
<sequence>MQHCRGWEPPTSNLRNNLQTIITQASKLLLLNTTMTTVTKRDLITELSDQTGLKHHQVAEVLDGLIELIGKKVESGHDVTFRKFGTFEVCVAKSKIGRNPNKPENEVLIPDRCVVRFKPGRELKERVAKLPPSKLNGDKP</sequence>
<dbReference type="Proteomes" id="UP000295662">
    <property type="component" value="Unassembled WGS sequence"/>
</dbReference>
<name>A0A4R7RIQ8_9BACT</name>
<dbReference type="Gene3D" id="4.10.520.10">
    <property type="entry name" value="IHF-like DNA-binding proteins"/>
    <property type="match status" value="1"/>
</dbReference>
<keyword evidence="5" id="KW-1185">Reference proteome</keyword>